<dbReference type="SUPFAM" id="SSF55846">
    <property type="entry name" value="N-acetylmuramoyl-L-alanine amidase-like"/>
    <property type="match status" value="1"/>
</dbReference>
<comment type="caution">
    <text evidence="3">The sequence shown here is derived from an EMBL/GenBank/DDBJ whole genome shotgun (WGS) entry which is preliminary data.</text>
</comment>
<dbReference type="InterPro" id="IPR002477">
    <property type="entry name" value="Peptidoglycan-bd-like"/>
</dbReference>
<dbReference type="EMBL" id="BAAALF010000009">
    <property type="protein sequence ID" value="GAA1221410.1"/>
    <property type="molecule type" value="Genomic_DNA"/>
</dbReference>
<gene>
    <name evidence="3" type="ORF">GCM10009665_09520</name>
</gene>
<accession>A0ABN1VW30</accession>
<dbReference type="InterPro" id="IPR002502">
    <property type="entry name" value="Amidase_domain"/>
</dbReference>
<dbReference type="Pfam" id="PF01471">
    <property type="entry name" value="PG_binding_1"/>
    <property type="match status" value="1"/>
</dbReference>
<dbReference type="SUPFAM" id="SSF47090">
    <property type="entry name" value="PGBD-like"/>
    <property type="match status" value="1"/>
</dbReference>
<keyword evidence="4" id="KW-1185">Reference proteome</keyword>
<evidence type="ECO:0000313" key="3">
    <source>
        <dbReference type="EMBL" id="GAA1221410.1"/>
    </source>
</evidence>
<evidence type="ECO:0000313" key="4">
    <source>
        <dbReference type="Proteomes" id="UP001500037"/>
    </source>
</evidence>
<feature type="domain" description="Peptidoglycan binding-like" evidence="2">
    <location>
        <begin position="209"/>
        <end position="262"/>
    </location>
</feature>
<dbReference type="Gene3D" id="3.40.80.10">
    <property type="entry name" value="Peptidoglycan recognition protein-like"/>
    <property type="match status" value="1"/>
</dbReference>
<feature type="region of interest" description="Disordered" evidence="1">
    <location>
        <begin position="162"/>
        <end position="194"/>
    </location>
</feature>
<dbReference type="CDD" id="cd06583">
    <property type="entry name" value="PGRP"/>
    <property type="match status" value="1"/>
</dbReference>
<dbReference type="InterPro" id="IPR036365">
    <property type="entry name" value="PGBD-like_sf"/>
</dbReference>
<organism evidence="3 4">
    <name type="scientific">Kitasatospora nipponensis</name>
    <dbReference type="NCBI Taxonomy" id="258049"/>
    <lineage>
        <taxon>Bacteria</taxon>
        <taxon>Bacillati</taxon>
        <taxon>Actinomycetota</taxon>
        <taxon>Actinomycetes</taxon>
        <taxon>Kitasatosporales</taxon>
        <taxon>Streptomycetaceae</taxon>
        <taxon>Kitasatospora</taxon>
    </lineage>
</organism>
<dbReference type="Gene3D" id="1.10.101.10">
    <property type="entry name" value="PGBD-like superfamily/PGBD"/>
    <property type="match status" value="1"/>
</dbReference>
<dbReference type="InterPro" id="IPR036366">
    <property type="entry name" value="PGBDSf"/>
</dbReference>
<dbReference type="RefSeq" id="WP_344439525.1">
    <property type="nucleotide sequence ID" value="NZ_BAAALF010000009.1"/>
</dbReference>
<proteinExistence type="predicted"/>
<dbReference type="Proteomes" id="UP001500037">
    <property type="component" value="Unassembled WGS sequence"/>
</dbReference>
<name>A0ABN1VW30_9ACTN</name>
<sequence length="270" mass="28822">MQLVTRADLGWPASPAADQPTTLGVKIHYEGTPVSPDLLGDHAKCLQEWQDIRASHLANKAEGYVDVAYNFAACPHGYLLEGRGLRKETAANGDQPLNHAHYAIVGLVGSQGLTQPTDAMLNALRDGIDYLRANGAGEEVKGHRDGYATDCPGDALYGWVQAGAPRPGGTPAPAPVSAPQPAPAPAPAPDHPGWPGEYLEVRSPMLHDDTVRTWQQRMADRGWSITVDGWYGPASAAVCRQFQQEKGLQPVDGIVGPITWDAAWTAPVTN</sequence>
<feature type="compositionally biased region" description="Pro residues" evidence="1">
    <location>
        <begin position="168"/>
        <end position="192"/>
    </location>
</feature>
<evidence type="ECO:0000259" key="2">
    <source>
        <dbReference type="Pfam" id="PF01471"/>
    </source>
</evidence>
<dbReference type="InterPro" id="IPR036505">
    <property type="entry name" value="Amidase/PGRP_sf"/>
</dbReference>
<reference evidence="3 4" key="1">
    <citation type="journal article" date="2019" name="Int. J. Syst. Evol. Microbiol.">
        <title>The Global Catalogue of Microorganisms (GCM) 10K type strain sequencing project: providing services to taxonomists for standard genome sequencing and annotation.</title>
        <authorList>
            <consortium name="The Broad Institute Genomics Platform"/>
            <consortium name="The Broad Institute Genome Sequencing Center for Infectious Disease"/>
            <person name="Wu L."/>
            <person name="Ma J."/>
        </authorList>
    </citation>
    <scope>NUCLEOTIDE SEQUENCE [LARGE SCALE GENOMIC DNA]</scope>
    <source>
        <strain evidence="3 4">JCM 13004</strain>
    </source>
</reference>
<evidence type="ECO:0000256" key="1">
    <source>
        <dbReference type="SAM" id="MobiDB-lite"/>
    </source>
</evidence>
<protein>
    <recommendedName>
        <fullName evidence="2">Peptidoglycan binding-like domain-containing protein</fullName>
    </recommendedName>
</protein>